<name>A0AAD7VPL6_9ASCO</name>
<dbReference type="Proteomes" id="UP001217417">
    <property type="component" value="Unassembled WGS sequence"/>
</dbReference>
<organism evidence="2 3">
    <name type="scientific">Lipomyces tetrasporus</name>
    <dbReference type="NCBI Taxonomy" id="54092"/>
    <lineage>
        <taxon>Eukaryota</taxon>
        <taxon>Fungi</taxon>
        <taxon>Dikarya</taxon>
        <taxon>Ascomycota</taxon>
        <taxon>Saccharomycotina</taxon>
        <taxon>Lipomycetes</taxon>
        <taxon>Lipomycetales</taxon>
        <taxon>Lipomycetaceae</taxon>
        <taxon>Lipomyces</taxon>
    </lineage>
</organism>
<gene>
    <name evidence="2" type="ORF">POJ06DRAFT_303558</name>
</gene>
<proteinExistence type="predicted"/>
<keyword evidence="1" id="KW-0472">Membrane</keyword>
<keyword evidence="1" id="KW-1133">Transmembrane helix</keyword>
<dbReference type="RefSeq" id="XP_056040748.1">
    <property type="nucleotide sequence ID" value="XM_056190809.1"/>
</dbReference>
<feature type="transmembrane region" description="Helical" evidence="1">
    <location>
        <begin position="88"/>
        <end position="113"/>
    </location>
</feature>
<evidence type="ECO:0000256" key="1">
    <source>
        <dbReference type="SAM" id="Phobius"/>
    </source>
</evidence>
<evidence type="ECO:0000313" key="3">
    <source>
        <dbReference type="Proteomes" id="UP001217417"/>
    </source>
</evidence>
<dbReference type="GeneID" id="80885975"/>
<feature type="transmembrane region" description="Helical" evidence="1">
    <location>
        <begin position="45"/>
        <end position="67"/>
    </location>
</feature>
<dbReference type="AlphaFoldDB" id="A0AAD7VPL6"/>
<dbReference type="EMBL" id="JARPMG010000011">
    <property type="protein sequence ID" value="KAJ8097298.1"/>
    <property type="molecule type" value="Genomic_DNA"/>
</dbReference>
<reference evidence="2" key="1">
    <citation type="submission" date="2023-03" db="EMBL/GenBank/DDBJ databases">
        <title>Near-Complete genome sequence of Lipomyces tetrasporous NRRL Y-64009, an oleaginous yeast capable of growing on lignocellulosic hydrolysates.</title>
        <authorList>
            <consortium name="Lawrence Berkeley National Laboratory"/>
            <person name="Jagtap S.S."/>
            <person name="Liu J.-J."/>
            <person name="Walukiewicz H.E."/>
            <person name="Pangilinan J."/>
            <person name="Lipzen A."/>
            <person name="Ahrendt S."/>
            <person name="Koriabine M."/>
            <person name="Cobaugh K."/>
            <person name="Salamov A."/>
            <person name="Yoshinaga Y."/>
            <person name="Ng V."/>
            <person name="Daum C."/>
            <person name="Grigoriev I.V."/>
            <person name="Slininger P.J."/>
            <person name="Dien B.S."/>
            <person name="Jin Y.-S."/>
            <person name="Rao C.V."/>
        </authorList>
    </citation>
    <scope>NUCLEOTIDE SEQUENCE</scope>
    <source>
        <strain evidence="2">NRRL Y-64009</strain>
    </source>
</reference>
<evidence type="ECO:0000313" key="2">
    <source>
        <dbReference type="EMBL" id="KAJ8097298.1"/>
    </source>
</evidence>
<accession>A0AAD7VPL6</accession>
<keyword evidence="1" id="KW-0812">Transmembrane</keyword>
<comment type="caution">
    <text evidence="2">The sequence shown here is derived from an EMBL/GenBank/DDBJ whole genome shotgun (WGS) entry which is preliminary data.</text>
</comment>
<protein>
    <submittedName>
        <fullName evidence="2">Uncharacterized protein</fullName>
    </submittedName>
</protein>
<sequence length="430" mass="48388">MVLLVFAYKSSLPLRKFSSSSLSGYFSHHILTAILLHDMATFTDFSLLLLAVLYTSAFGLVIFGRSFNIVAVSQLSASSAIARFQKRSLLFSCSFSFSFSVSFSSSSFSSLLASSGLRLPALRYRKYLAISHGPSKHLSTALHDVIMANFYIPHIFENNFAYAAHVKPIKSLYLVLTENTAPDALILTSNPSISWLSLAPNCRQFMMYISMTLELLVLPPWLVAYRSPMPAATNMEIFLIWYYIWHFTPTAHRPPMPGAVEKYLIELAYAALPPRPIMHKPLPPATEKWGPWRFAPIQLTATSDRITSSSHNVRFFDQVLVHCYDPDEPLLLTRNPTPKAVSTGCWNLMRAFKKKSVTTESEVPVTVGPQEKQSKTLRFKLLIDAAKATARQTRRKMMEKLGKKKKNTLTVEEAVIALRNLEIPSLRTRA</sequence>
<keyword evidence="3" id="KW-1185">Reference proteome</keyword>